<comment type="caution">
    <text evidence="2">The sequence shown here is derived from an EMBL/GenBank/DDBJ whole genome shotgun (WGS) entry which is preliminary data.</text>
</comment>
<dbReference type="OrthoDB" id="1632775at2759"/>
<dbReference type="EMBL" id="QEFC01006584">
    <property type="protein sequence ID" value="KAE9444685.1"/>
    <property type="molecule type" value="Genomic_DNA"/>
</dbReference>
<organism evidence="2">
    <name type="scientific">Rhododendron williamsianum</name>
    <dbReference type="NCBI Taxonomy" id="262921"/>
    <lineage>
        <taxon>Eukaryota</taxon>
        <taxon>Viridiplantae</taxon>
        <taxon>Streptophyta</taxon>
        <taxon>Embryophyta</taxon>
        <taxon>Tracheophyta</taxon>
        <taxon>Spermatophyta</taxon>
        <taxon>Magnoliopsida</taxon>
        <taxon>eudicotyledons</taxon>
        <taxon>Gunneridae</taxon>
        <taxon>Pentapetalae</taxon>
        <taxon>asterids</taxon>
        <taxon>Ericales</taxon>
        <taxon>Ericaceae</taxon>
        <taxon>Ericoideae</taxon>
        <taxon>Rhodoreae</taxon>
        <taxon>Rhododendron</taxon>
    </lineage>
</organism>
<dbReference type="PANTHER" id="PTHR46033">
    <property type="entry name" value="PROTEIN MAIN-LIKE 2"/>
    <property type="match status" value="1"/>
</dbReference>
<proteinExistence type="predicted"/>
<dbReference type="GO" id="GO:0010073">
    <property type="term" value="P:meristem maintenance"/>
    <property type="evidence" value="ECO:0007669"/>
    <property type="project" value="InterPro"/>
</dbReference>
<sequence length="373" mass="42424">MASSTQPFREHPTPSLALKRFTAGKTQGSIEDPFLDDRVFILNPKEKGTFILGPQFTGEIPASLSLYYPRLGDADIRAYLAIDWQNFPRRSFPCWPTLDKDWKNGTTRMLAEKSDDLEKVGLKNIIVFLRRGISQNPPLIQAALAFWDPSFNFFRFNCGMMAPTVLDVTQILGLIPYGPQFDPTKDYAVPEGFVCLTATNGAFSHFYSREKKLSGDVSEIEFFAYILYTLCKYILCHSGKRVMSEFIPLALALSRGEMFDFASYFLGHVYKVGSYFHQKGLNYSQRGPQWFVQLWLHAYFSELGPFEAPVSPAGIPETPNIHGDNYVRIVANETHTLVHYLCFFSGLASDREWSCPFFVQIGPSWLFDILANR</sequence>
<evidence type="ECO:0000313" key="2">
    <source>
        <dbReference type="EMBL" id="KAE9444685.1"/>
    </source>
</evidence>
<accession>A0A6A4KD91</accession>
<feature type="non-terminal residue" evidence="2">
    <location>
        <position position="1"/>
    </location>
</feature>
<gene>
    <name evidence="2" type="ORF">C3L33_23417</name>
</gene>
<dbReference type="InterPro" id="IPR044824">
    <property type="entry name" value="MAIN-like"/>
</dbReference>
<dbReference type="Pfam" id="PF10536">
    <property type="entry name" value="PMD"/>
    <property type="match status" value="1"/>
</dbReference>
<protein>
    <recommendedName>
        <fullName evidence="1">Aminotransferase-like plant mobile domain-containing protein</fullName>
    </recommendedName>
</protein>
<reference evidence="2" key="1">
    <citation type="journal article" date="2019" name="Genome Biol. Evol.">
        <title>The Rhododendron genome and chromosomal organization provide insight into shared whole-genome duplications across the heath family (Ericaceae).</title>
        <authorList>
            <person name="Soza V.L."/>
            <person name="Lindsley D."/>
            <person name="Waalkes A."/>
            <person name="Ramage E."/>
            <person name="Patwardhan R.P."/>
            <person name="Burton J.N."/>
            <person name="Adey A."/>
            <person name="Kumar A."/>
            <person name="Qiu R."/>
            <person name="Shendure J."/>
            <person name="Hall B."/>
        </authorList>
    </citation>
    <scope>NUCLEOTIDE SEQUENCE</scope>
    <source>
        <strain evidence="2">RSF 1966-606</strain>
    </source>
</reference>
<evidence type="ECO:0000259" key="1">
    <source>
        <dbReference type="Pfam" id="PF10536"/>
    </source>
</evidence>
<name>A0A6A4KD91_9ERIC</name>
<dbReference type="InterPro" id="IPR019557">
    <property type="entry name" value="AminoTfrase-like_pln_mobile"/>
</dbReference>
<feature type="domain" description="Aminotransferase-like plant mobile" evidence="1">
    <location>
        <begin position="122"/>
        <end position="305"/>
    </location>
</feature>
<dbReference type="AlphaFoldDB" id="A0A6A4KD91"/>
<dbReference type="PANTHER" id="PTHR46033:SF65">
    <property type="entry name" value="AMINOTRANSFERASE-LIKE PLANT MOBILE DOMAIN-CONTAINING PROTEIN"/>
    <property type="match status" value="1"/>
</dbReference>